<dbReference type="Proteomes" id="UP000253410">
    <property type="component" value="Unassembled WGS sequence"/>
</dbReference>
<proteinExistence type="inferred from homology"/>
<keyword evidence="4" id="KW-1185">Reference proteome</keyword>
<dbReference type="InterPro" id="IPR000073">
    <property type="entry name" value="AB_hydrolase_1"/>
</dbReference>
<accession>A0A365Y674</accession>
<dbReference type="PANTHER" id="PTHR43039">
    <property type="entry name" value="ESTERASE-RELATED"/>
    <property type="match status" value="1"/>
</dbReference>
<evidence type="ECO:0000313" key="4">
    <source>
        <dbReference type="Proteomes" id="UP000253410"/>
    </source>
</evidence>
<dbReference type="Gene3D" id="3.40.50.1820">
    <property type="entry name" value="alpha/beta hydrolase"/>
    <property type="match status" value="1"/>
</dbReference>
<dbReference type="PRINTS" id="PR00111">
    <property type="entry name" value="ABHYDROLASE"/>
</dbReference>
<feature type="domain" description="AB hydrolase-1" evidence="2">
    <location>
        <begin position="20"/>
        <end position="255"/>
    </location>
</feature>
<dbReference type="Pfam" id="PF00561">
    <property type="entry name" value="Abhydrolase_1"/>
    <property type="match status" value="1"/>
</dbReference>
<keyword evidence="3" id="KW-0378">Hydrolase</keyword>
<gene>
    <name evidence="3" type="ORF">DF182_03185</name>
</gene>
<protein>
    <submittedName>
        <fullName evidence="3">Alpha/beta hydrolase</fullName>
    </submittedName>
</protein>
<comment type="caution">
    <text evidence="3">The sequence shown here is derived from an EMBL/GenBank/DDBJ whole genome shotgun (WGS) entry which is preliminary data.</text>
</comment>
<dbReference type="InterPro" id="IPR029058">
    <property type="entry name" value="AB_hydrolase_fold"/>
</dbReference>
<evidence type="ECO:0000259" key="2">
    <source>
        <dbReference type="Pfam" id="PF00561"/>
    </source>
</evidence>
<comment type="similarity">
    <text evidence="1">Belongs to the AB hydrolase superfamily.</text>
</comment>
<organism evidence="3 4">
    <name type="scientific">Chitinophaga flava</name>
    <dbReference type="NCBI Taxonomy" id="2259036"/>
    <lineage>
        <taxon>Bacteria</taxon>
        <taxon>Pseudomonadati</taxon>
        <taxon>Bacteroidota</taxon>
        <taxon>Chitinophagia</taxon>
        <taxon>Chitinophagales</taxon>
        <taxon>Chitinophagaceae</taxon>
        <taxon>Chitinophaga</taxon>
    </lineage>
</organism>
<sequence>MDITKKNNIRITGNPQASQTLVFGHGLGIDQHSFSDLLPAFEHDYRIVLYDNAGSGNTDPSSYSPLRYATMNGYVTDLTDILEFVGAENTTFIGHSVSGMIGLMAANRKPHLFDRLVLMGSSPRYLNDPAAFYTGGFDEAALEALFETMHTNYQAWAIGFSLLAMRNPERPKLAEDFASSLQRLRPDIAISVARAIFLLDHRNELSKVNKPTLIIETANDIAVPAVVSEYLEKNIRGSKRIKVNTEGHFPQISAPGEVIAALQSFV</sequence>
<dbReference type="EMBL" id="QFFJ01000001">
    <property type="protein sequence ID" value="RBL94087.1"/>
    <property type="molecule type" value="Genomic_DNA"/>
</dbReference>
<evidence type="ECO:0000256" key="1">
    <source>
        <dbReference type="ARBA" id="ARBA00008645"/>
    </source>
</evidence>
<dbReference type="GO" id="GO:0016787">
    <property type="term" value="F:hydrolase activity"/>
    <property type="evidence" value="ECO:0007669"/>
    <property type="project" value="UniProtKB-KW"/>
</dbReference>
<name>A0A365Y674_9BACT</name>
<dbReference type="RefSeq" id="WP_113614231.1">
    <property type="nucleotide sequence ID" value="NZ_QFFJ01000001.1"/>
</dbReference>
<reference evidence="3 4" key="1">
    <citation type="submission" date="2018-05" db="EMBL/GenBank/DDBJ databases">
        <title>Chitinophaga sp. K3CV102501T nov., isolated from isolated from a monsoon evergreen broad-leaved forest soil.</title>
        <authorList>
            <person name="Lv Y."/>
        </authorList>
    </citation>
    <scope>NUCLEOTIDE SEQUENCE [LARGE SCALE GENOMIC DNA]</scope>
    <source>
        <strain evidence="3 4">GDMCC 1.1325</strain>
    </source>
</reference>
<evidence type="ECO:0000313" key="3">
    <source>
        <dbReference type="EMBL" id="RBL94087.1"/>
    </source>
</evidence>
<dbReference type="AlphaFoldDB" id="A0A365Y674"/>
<dbReference type="SUPFAM" id="SSF53474">
    <property type="entry name" value="alpha/beta-Hydrolases"/>
    <property type="match status" value="1"/>
</dbReference>
<dbReference type="OrthoDB" id="9780932at2"/>